<evidence type="ECO:0000256" key="1">
    <source>
        <dbReference type="ARBA" id="ARBA00004123"/>
    </source>
</evidence>
<dbReference type="EMBL" id="RCHS01000225">
    <property type="protein sequence ID" value="RMX60198.1"/>
    <property type="molecule type" value="Genomic_DNA"/>
</dbReference>
<evidence type="ECO:0000256" key="3">
    <source>
        <dbReference type="ARBA" id="ARBA00038295"/>
    </source>
</evidence>
<evidence type="ECO:0000313" key="7">
    <source>
        <dbReference type="Proteomes" id="UP000275408"/>
    </source>
</evidence>
<evidence type="ECO:0000256" key="4">
    <source>
        <dbReference type="SAM" id="Coils"/>
    </source>
</evidence>
<evidence type="ECO:0000256" key="2">
    <source>
        <dbReference type="ARBA" id="ARBA00023242"/>
    </source>
</evidence>
<dbReference type="InterPro" id="IPR052255">
    <property type="entry name" value="RNA_pol_II_subunit5-mediator"/>
</dbReference>
<dbReference type="GO" id="GO:0003714">
    <property type="term" value="F:transcription corepressor activity"/>
    <property type="evidence" value="ECO:0007669"/>
    <property type="project" value="TreeGrafter"/>
</dbReference>
<dbReference type="PANTHER" id="PTHR15111">
    <property type="entry name" value="RNA POLYMERASE II SUBUNIT 5-MEDIATING PROTEIN NNX3"/>
    <property type="match status" value="1"/>
</dbReference>
<protein>
    <submittedName>
        <fullName evidence="6">Uncharacterized protein</fullName>
    </submittedName>
</protein>
<name>A0A3M6V3P8_POCDA</name>
<sequence>MSEFAQISRFKEENKKALLERQQRLLTCERFKEDYEKLEALLQTLPNKTSHEVMVPFGSVAFMPGRLIHTNEIIVLLGDNWFAERSASQALEMVERRKKYLEKNIAGIKEDLKNFESAVNFASEIQSIAEENADVREIKEELSSQEEERFSTHHLRKAHPKAERFGGTKKVQGLKSDQKDTITMKGNKVQKVSSEDLSLLARLDELEEKETKNAELDQVGKDDSGDEKSITTGEHTNIQGDARWGLHHKDKTNETKKKVTWEIHDVKDETVVSSTDSTTSEDDDENHDSDDLQTTISVKFSSSSEHSQGKSPKDSCEELTVTSPADIYSQFASKKELKSILRRPSAEEKDKKNFEEEKSVTTQQFPSDIVKDNTQIADFDSQKAFTGSIIEKPAVQMIRQESSHLQSGTSQPGKKLSRFKATRQKQQ</sequence>
<keyword evidence="4" id="KW-0175">Coiled coil</keyword>
<comment type="similarity">
    <text evidence="3">Belongs to the RNA polymerase II subunit 5-mediating protein family.</text>
</comment>
<feature type="region of interest" description="Disordered" evidence="5">
    <location>
        <begin position="211"/>
        <end position="318"/>
    </location>
</feature>
<dbReference type="GO" id="GO:0005634">
    <property type="term" value="C:nucleus"/>
    <property type="evidence" value="ECO:0007669"/>
    <property type="project" value="UniProtKB-SubCell"/>
</dbReference>
<accession>A0A3M6V3P8</accession>
<dbReference type="GO" id="GO:0019212">
    <property type="term" value="F:phosphatase inhibitor activity"/>
    <property type="evidence" value="ECO:0007669"/>
    <property type="project" value="TreeGrafter"/>
</dbReference>
<keyword evidence="7" id="KW-1185">Reference proteome</keyword>
<comment type="subcellular location">
    <subcellularLocation>
        <location evidence="1">Nucleus</location>
    </subcellularLocation>
</comment>
<keyword evidence="2" id="KW-0539">Nucleus</keyword>
<feature type="compositionally biased region" description="Basic and acidic residues" evidence="5">
    <location>
        <begin position="211"/>
        <end position="229"/>
    </location>
</feature>
<feature type="compositionally biased region" description="Polar residues" evidence="5">
    <location>
        <begin position="292"/>
        <end position="306"/>
    </location>
</feature>
<comment type="caution">
    <text evidence="6">The sequence shown here is derived from an EMBL/GenBank/DDBJ whole genome shotgun (WGS) entry which is preliminary data.</text>
</comment>
<dbReference type="GO" id="GO:0003682">
    <property type="term" value="F:chromatin binding"/>
    <property type="evidence" value="ECO:0007669"/>
    <property type="project" value="TreeGrafter"/>
</dbReference>
<feature type="coiled-coil region" evidence="4">
    <location>
        <begin position="91"/>
        <end position="148"/>
    </location>
</feature>
<feature type="region of interest" description="Disordered" evidence="5">
    <location>
        <begin position="342"/>
        <end position="366"/>
    </location>
</feature>
<proteinExistence type="inferred from homology"/>
<dbReference type="GO" id="GO:0000122">
    <property type="term" value="P:negative regulation of transcription by RNA polymerase II"/>
    <property type="evidence" value="ECO:0007669"/>
    <property type="project" value="TreeGrafter"/>
</dbReference>
<dbReference type="SUPFAM" id="SSF46579">
    <property type="entry name" value="Prefoldin"/>
    <property type="match status" value="1"/>
</dbReference>
<evidence type="ECO:0000256" key="5">
    <source>
        <dbReference type="SAM" id="MobiDB-lite"/>
    </source>
</evidence>
<feature type="compositionally biased region" description="Basic and acidic residues" evidence="5">
    <location>
        <begin position="307"/>
        <end position="316"/>
    </location>
</feature>
<feature type="region of interest" description="Disordered" evidence="5">
    <location>
        <begin position="400"/>
        <end position="427"/>
    </location>
</feature>
<dbReference type="PANTHER" id="PTHR15111:SF0">
    <property type="entry name" value="UNCONVENTIONAL PREFOLDIN RPB5 INTERACTOR 1"/>
    <property type="match status" value="1"/>
</dbReference>
<dbReference type="Gene3D" id="1.10.287.370">
    <property type="match status" value="1"/>
</dbReference>
<dbReference type="Proteomes" id="UP000275408">
    <property type="component" value="Unassembled WGS sequence"/>
</dbReference>
<evidence type="ECO:0000313" key="6">
    <source>
        <dbReference type="EMBL" id="RMX60198.1"/>
    </source>
</evidence>
<feature type="compositionally biased region" description="Acidic residues" evidence="5">
    <location>
        <begin position="279"/>
        <end position="288"/>
    </location>
</feature>
<feature type="compositionally biased region" description="Polar residues" evidence="5">
    <location>
        <begin position="400"/>
        <end position="412"/>
    </location>
</feature>
<feature type="compositionally biased region" description="Basic and acidic residues" evidence="5">
    <location>
        <begin position="251"/>
        <end position="270"/>
    </location>
</feature>
<dbReference type="InterPro" id="IPR009053">
    <property type="entry name" value="Prefoldin"/>
</dbReference>
<dbReference type="Pfam" id="PF02996">
    <property type="entry name" value="Prefoldin"/>
    <property type="match status" value="1"/>
</dbReference>
<feature type="compositionally biased region" description="Basic and acidic residues" evidence="5">
    <location>
        <begin position="342"/>
        <end position="359"/>
    </location>
</feature>
<dbReference type="OrthoDB" id="21413at2759"/>
<feature type="compositionally biased region" description="Polar residues" evidence="5">
    <location>
        <begin position="230"/>
        <end position="239"/>
    </location>
</feature>
<reference evidence="6 7" key="1">
    <citation type="journal article" date="2018" name="Sci. Rep.">
        <title>Comparative analysis of the Pocillopora damicornis genome highlights role of immune system in coral evolution.</title>
        <authorList>
            <person name="Cunning R."/>
            <person name="Bay R.A."/>
            <person name="Gillette P."/>
            <person name="Baker A.C."/>
            <person name="Traylor-Knowles N."/>
        </authorList>
    </citation>
    <scope>NUCLEOTIDE SEQUENCE [LARGE SCALE GENOMIC DNA]</scope>
    <source>
        <strain evidence="6">RSMAS</strain>
        <tissue evidence="6">Whole animal</tissue>
    </source>
</reference>
<gene>
    <name evidence="6" type="ORF">pdam_00017007</name>
</gene>
<dbReference type="InterPro" id="IPR004127">
    <property type="entry name" value="Prefoldin_subunit_alpha"/>
</dbReference>
<feature type="compositionally biased region" description="Basic residues" evidence="5">
    <location>
        <begin position="415"/>
        <end position="427"/>
    </location>
</feature>
<dbReference type="CDD" id="cd23159">
    <property type="entry name" value="Prefoldin_URI1"/>
    <property type="match status" value="1"/>
</dbReference>
<organism evidence="6 7">
    <name type="scientific">Pocillopora damicornis</name>
    <name type="common">Cauliflower coral</name>
    <name type="synonym">Millepora damicornis</name>
    <dbReference type="NCBI Taxonomy" id="46731"/>
    <lineage>
        <taxon>Eukaryota</taxon>
        <taxon>Metazoa</taxon>
        <taxon>Cnidaria</taxon>
        <taxon>Anthozoa</taxon>
        <taxon>Hexacorallia</taxon>
        <taxon>Scleractinia</taxon>
        <taxon>Astrocoeniina</taxon>
        <taxon>Pocilloporidae</taxon>
        <taxon>Pocillopora</taxon>
    </lineage>
</organism>
<dbReference type="STRING" id="46731.A0A3M6V3P8"/>
<dbReference type="AlphaFoldDB" id="A0A3M6V3P8"/>
<dbReference type="OMA" id="HWKKVDD"/>